<feature type="region of interest" description="Disordered" evidence="1">
    <location>
        <begin position="1"/>
        <end position="41"/>
    </location>
</feature>
<dbReference type="Gene3D" id="3.40.50.80">
    <property type="entry name" value="Nucleotide-binding domain of ferredoxin-NADP reductase (FNR) module"/>
    <property type="match status" value="1"/>
</dbReference>
<proteinExistence type="predicted"/>
<protein>
    <recommendedName>
        <fullName evidence="2">FAD-binding FR-type domain-containing protein</fullName>
    </recommendedName>
</protein>
<dbReference type="EMBL" id="BAAAVT010000014">
    <property type="protein sequence ID" value="GAA3069876.1"/>
    <property type="molecule type" value="Genomic_DNA"/>
</dbReference>
<evidence type="ECO:0000256" key="1">
    <source>
        <dbReference type="SAM" id="MobiDB-lite"/>
    </source>
</evidence>
<gene>
    <name evidence="3" type="ORF">GCM10010529_22890</name>
</gene>
<sequence length="357" mass="38753">MSAQPVDVAEATPARPEIRAVEGSGRSATAPTVPTDGSTAEARPIPATRAFRTTVADVVRLSPHFIRVTVTAEDLRHFYTGGLDQRIKVFLPRADGEYPEIGLFADPAPTIMEWYHRWRELDDAERNPIRTYTVRAIRPEHREIDIDFVVHGTEGPASAWVSAARPGDELIVIGPDGRSEEVGAGIEWNPGTARDVLLAGDETAVPAMCAILESLPEGITGEAYLEVPSSEDALEVTTRCGVTVHWLGRDGAPLGERLTAAVEDWARRREEIFAARQVACEPARAAVGAPDTGELPEVSEDAVLWEVGDPEGFREYAWLAGEAGVITGLRRHLVKGLGMSRKQVSFMGYWKAGRASA</sequence>
<dbReference type="Proteomes" id="UP001500236">
    <property type="component" value="Unassembled WGS sequence"/>
</dbReference>
<evidence type="ECO:0000313" key="3">
    <source>
        <dbReference type="EMBL" id="GAA3069876.1"/>
    </source>
</evidence>
<dbReference type="CDD" id="cd06193">
    <property type="entry name" value="siderophore_interacting"/>
    <property type="match status" value="1"/>
</dbReference>
<dbReference type="PROSITE" id="PS51384">
    <property type="entry name" value="FAD_FR"/>
    <property type="match status" value="1"/>
</dbReference>
<feature type="domain" description="FAD-binding FR-type" evidence="2">
    <location>
        <begin position="48"/>
        <end position="182"/>
    </location>
</feature>
<evidence type="ECO:0000313" key="4">
    <source>
        <dbReference type="Proteomes" id="UP001500236"/>
    </source>
</evidence>
<dbReference type="PANTHER" id="PTHR30157">
    <property type="entry name" value="FERRIC REDUCTASE, NADPH-DEPENDENT"/>
    <property type="match status" value="1"/>
</dbReference>
<comment type="caution">
    <text evidence="3">The sequence shown here is derived from an EMBL/GenBank/DDBJ whole genome shotgun (WGS) entry which is preliminary data.</text>
</comment>
<dbReference type="Pfam" id="PF08021">
    <property type="entry name" value="FAD_binding_9"/>
    <property type="match status" value="1"/>
</dbReference>
<dbReference type="RefSeq" id="WP_344681351.1">
    <property type="nucleotide sequence ID" value="NZ_BAAAVT010000014.1"/>
</dbReference>
<evidence type="ECO:0000259" key="2">
    <source>
        <dbReference type="PROSITE" id="PS51384"/>
    </source>
</evidence>
<dbReference type="InterPro" id="IPR039374">
    <property type="entry name" value="SIP_fam"/>
</dbReference>
<dbReference type="Gene3D" id="2.40.30.10">
    <property type="entry name" value="Translation factors"/>
    <property type="match status" value="1"/>
</dbReference>
<dbReference type="InterPro" id="IPR013113">
    <property type="entry name" value="SIP_FAD-bd"/>
</dbReference>
<dbReference type="InterPro" id="IPR007037">
    <property type="entry name" value="SIP_rossman_dom"/>
</dbReference>
<dbReference type="InterPro" id="IPR017938">
    <property type="entry name" value="Riboflavin_synthase-like_b-brl"/>
</dbReference>
<dbReference type="InterPro" id="IPR017927">
    <property type="entry name" value="FAD-bd_FR_type"/>
</dbReference>
<dbReference type="SUPFAM" id="SSF63380">
    <property type="entry name" value="Riboflavin synthase domain-like"/>
    <property type="match status" value="1"/>
</dbReference>
<reference evidence="4" key="1">
    <citation type="journal article" date="2019" name="Int. J. Syst. Evol. Microbiol.">
        <title>The Global Catalogue of Microorganisms (GCM) 10K type strain sequencing project: providing services to taxonomists for standard genome sequencing and annotation.</title>
        <authorList>
            <consortium name="The Broad Institute Genomics Platform"/>
            <consortium name="The Broad Institute Genome Sequencing Center for Infectious Disease"/>
            <person name="Wu L."/>
            <person name="Ma J."/>
        </authorList>
    </citation>
    <scope>NUCLEOTIDE SEQUENCE [LARGE SCALE GENOMIC DNA]</scope>
    <source>
        <strain evidence="4">JCM 14309</strain>
    </source>
</reference>
<organism evidence="3 4">
    <name type="scientific">Nesterenkonia aethiopica</name>
    <dbReference type="NCBI Taxonomy" id="269144"/>
    <lineage>
        <taxon>Bacteria</taxon>
        <taxon>Bacillati</taxon>
        <taxon>Actinomycetota</taxon>
        <taxon>Actinomycetes</taxon>
        <taxon>Micrococcales</taxon>
        <taxon>Micrococcaceae</taxon>
        <taxon>Nesterenkonia</taxon>
    </lineage>
</organism>
<dbReference type="PANTHER" id="PTHR30157:SF0">
    <property type="entry name" value="NADPH-DEPENDENT FERRIC-CHELATE REDUCTASE"/>
    <property type="match status" value="1"/>
</dbReference>
<name>A0ABP6M4H5_9MICC</name>
<accession>A0ABP6M4H5</accession>
<feature type="compositionally biased region" description="Polar residues" evidence="1">
    <location>
        <begin position="26"/>
        <end position="38"/>
    </location>
</feature>
<dbReference type="Pfam" id="PF04954">
    <property type="entry name" value="SIP"/>
    <property type="match status" value="1"/>
</dbReference>
<keyword evidence="4" id="KW-1185">Reference proteome</keyword>
<dbReference type="InterPro" id="IPR039261">
    <property type="entry name" value="FNR_nucleotide-bd"/>
</dbReference>